<accession>A0A9W9ZV84</accession>
<evidence type="ECO:0000313" key="1">
    <source>
        <dbReference type="EMBL" id="KAJ7388352.1"/>
    </source>
</evidence>
<comment type="caution">
    <text evidence="1">The sequence shown here is derived from an EMBL/GenBank/DDBJ whole genome shotgun (WGS) entry which is preliminary data.</text>
</comment>
<proteinExistence type="predicted"/>
<protein>
    <submittedName>
        <fullName evidence="1">Uncharacterized protein</fullName>
    </submittedName>
</protein>
<organism evidence="1 2">
    <name type="scientific">Desmophyllum pertusum</name>
    <dbReference type="NCBI Taxonomy" id="174260"/>
    <lineage>
        <taxon>Eukaryota</taxon>
        <taxon>Metazoa</taxon>
        <taxon>Cnidaria</taxon>
        <taxon>Anthozoa</taxon>
        <taxon>Hexacorallia</taxon>
        <taxon>Scleractinia</taxon>
        <taxon>Caryophylliina</taxon>
        <taxon>Caryophylliidae</taxon>
        <taxon>Desmophyllum</taxon>
    </lineage>
</organism>
<dbReference type="AlphaFoldDB" id="A0A9W9ZV84"/>
<dbReference type="Proteomes" id="UP001163046">
    <property type="component" value="Unassembled WGS sequence"/>
</dbReference>
<dbReference type="EMBL" id="MU825485">
    <property type="protein sequence ID" value="KAJ7388352.1"/>
    <property type="molecule type" value="Genomic_DNA"/>
</dbReference>
<name>A0A9W9ZV84_9CNID</name>
<evidence type="ECO:0000313" key="2">
    <source>
        <dbReference type="Proteomes" id="UP001163046"/>
    </source>
</evidence>
<sequence>MLGRVLLGSRQVCVYVCQECDDYQEQCIVCIAYSLEHFLVRGPQKLLEYNKPQCLFDNCYGCFDPLIKDRCAQLNWTVEQKRLTQRDGKIITKKYHVNLF</sequence>
<gene>
    <name evidence="1" type="ORF">OS493_038227</name>
</gene>
<keyword evidence="2" id="KW-1185">Reference proteome</keyword>
<dbReference type="OrthoDB" id="5949133at2759"/>
<reference evidence="1" key="1">
    <citation type="submission" date="2023-01" db="EMBL/GenBank/DDBJ databases">
        <title>Genome assembly of the deep-sea coral Lophelia pertusa.</title>
        <authorList>
            <person name="Herrera S."/>
            <person name="Cordes E."/>
        </authorList>
    </citation>
    <scope>NUCLEOTIDE SEQUENCE</scope>
    <source>
        <strain evidence="1">USNM1676648</strain>
        <tissue evidence="1">Polyp</tissue>
    </source>
</reference>